<reference evidence="2" key="1">
    <citation type="submission" date="2014-12" db="EMBL/GenBank/DDBJ databases">
        <title>Insight into the proteome of Arion vulgaris.</title>
        <authorList>
            <person name="Aradska J."/>
            <person name="Bulat T."/>
            <person name="Smidak R."/>
            <person name="Sarate P."/>
            <person name="Gangsoo J."/>
            <person name="Sialana F."/>
            <person name="Bilban M."/>
            <person name="Lubec G."/>
        </authorList>
    </citation>
    <scope>NUCLEOTIDE SEQUENCE</scope>
    <source>
        <tissue evidence="2">Skin</tissue>
    </source>
</reference>
<organism evidence="2">
    <name type="scientific">Arion vulgaris</name>
    <dbReference type="NCBI Taxonomy" id="1028688"/>
    <lineage>
        <taxon>Eukaryota</taxon>
        <taxon>Metazoa</taxon>
        <taxon>Spiralia</taxon>
        <taxon>Lophotrochozoa</taxon>
        <taxon>Mollusca</taxon>
        <taxon>Gastropoda</taxon>
        <taxon>Heterobranchia</taxon>
        <taxon>Euthyneura</taxon>
        <taxon>Panpulmonata</taxon>
        <taxon>Eupulmonata</taxon>
        <taxon>Stylommatophora</taxon>
        <taxon>Helicina</taxon>
        <taxon>Arionoidea</taxon>
        <taxon>Arionidae</taxon>
        <taxon>Arion</taxon>
    </lineage>
</organism>
<gene>
    <name evidence="2" type="primary">ORF158335</name>
</gene>
<evidence type="ECO:0000313" key="2">
    <source>
        <dbReference type="EMBL" id="CEK87279.1"/>
    </source>
</evidence>
<feature type="compositionally biased region" description="Basic and acidic residues" evidence="1">
    <location>
        <begin position="61"/>
        <end position="80"/>
    </location>
</feature>
<name>A0A0B7B1Q4_9EUPU</name>
<feature type="region of interest" description="Disordered" evidence="1">
    <location>
        <begin position="60"/>
        <end position="80"/>
    </location>
</feature>
<feature type="non-terminal residue" evidence="2">
    <location>
        <position position="1"/>
    </location>
</feature>
<sequence>NNFMVGGHWFSMFFLSTRRKGVILIGNINVDGYLRLCICWCRMPVGTLASTVLQYIVHGKGRPERSKETGRRTMEKRVEK</sequence>
<dbReference type="EMBL" id="HACG01040414">
    <property type="protein sequence ID" value="CEK87279.1"/>
    <property type="molecule type" value="Transcribed_RNA"/>
</dbReference>
<proteinExistence type="predicted"/>
<protein>
    <submittedName>
        <fullName evidence="2">Uncharacterized protein</fullName>
    </submittedName>
</protein>
<dbReference type="AlphaFoldDB" id="A0A0B7B1Q4"/>
<evidence type="ECO:0000256" key="1">
    <source>
        <dbReference type="SAM" id="MobiDB-lite"/>
    </source>
</evidence>
<accession>A0A0B7B1Q4</accession>